<feature type="transmembrane region" description="Helical" evidence="5">
    <location>
        <begin position="21"/>
        <end position="38"/>
    </location>
</feature>
<keyword evidence="2 5" id="KW-0812">Transmembrane</keyword>
<dbReference type="EMBL" id="CP116221">
    <property type="protein sequence ID" value="WCO02767.1"/>
    <property type="molecule type" value="Genomic_DNA"/>
</dbReference>
<dbReference type="InterPro" id="IPR009908">
    <property type="entry name" value="Methylamine_util_MauE"/>
</dbReference>
<keyword evidence="4 5" id="KW-0472">Membrane</keyword>
<gene>
    <name evidence="7" type="ORF">MUN68_004545</name>
</gene>
<feature type="transmembrane region" description="Helical" evidence="5">
    <location>
        <begin position="58"/>
        <end position="76"/>
    </location>
</feature>
<feature type="transmembrane region" description="Helical" evidence="5">
    <location>
        <begin position="103"/>
        <end position="120"/>
    </location>
</feature>
<dbReference type="Pfam" id="PF07291">
    <property type="entry name" value="MauE"/>
    <property type="match status" value="1"/>
</dbReference>
<accession>A0ABY7S0D4</accession>
<feature type="transmembrane region" description="Helical" evidence="5">
    <location>
        <begin position="219"/>
        <end position="237"/>
    </location>
</feature>
<name>A0ABY7S0D4_9FLAO</name>
<feature type="domain" description="Methylamine utilisation protein MauE" evidence="6">
    <location>
        <begin position="129"/>
        <end position="209"/>
    </location>
</feature>
<organism evidence="7 8">
    <name type="scientific">Psychroserpens ponticola</name>
    <dbReference type="NCBI Taxonomy" id="2932268"/>
    <lineage>
        <taxon>Bacteria</taxon>
        <taxon>Pseudomonadati</taxon>
        <taxon>Bacteroidota</taxon>
        <taxon>Flavobacteriia</taxon>
        <taxon>Flavobacteriales</taxon>
        <taxon>Flavobacteriaceae</taxon>
        <taxon>Psychroserpens</taxon>
    </lineage>
</organism>
<protein>
    <recommendedName>
        <fullName evidence="6">Methylamine utilisation protein MauE domain-containing protein</fullName>
    </recommendedName>
</protein>
<evidence type="ECO:0000256" key="5">
    <source>
        <dbReference type="SAM" id="Phobius"/>
    </source>
</evidence>
<evidence type="ECO:0000256" key="1">
    <source>
        <dbReference type="ARBA" id="ARBA00004141"/>
    </source>
</evidence>
<sequence length="361" mass="42628">MNNQKGMFLNLKLDKLFWVRLLAFLAILIPIVMSPRIWFSERLFPLISLFDGIPIPSYSIDIVLLSLFIISFLSFVLKPTWEFSMLIIGIYIFWILLDQNRIQPFYFEIIFMVLALTQFSNNPKRVKQCILLILVGTYFWSGMHKWNALFFEKWAFGLSKRIPFVPEWLRLAFTYAVPFLEASFGAFLIFPKTRTIGIWSIAIMHTIILTTFIKGGYGYIVFPMTFFNVFVLFYLFYKSAFSPKDLFKINHPKVIALFLIAIVFPVLNLFGFYDHILAFSYFSGKPKYCKIHFNNPNDIEALPEHIKLNVKNEYQDYYIDLNDWSGRTIGVIVYPEERVYLKVKNYIDTYLDTPNTTIEYY</sequence>
<dbReference type="RefSeq" id="WP_249997182.1">
    <property type="nucleotide sequence ID" value="NZ_CP116221.1"/>
</dbReference>
<evidence type="ECO:0000256" key="4">
    <source>
        <dbReference type="ARBA" id="ARBA00023136"/>
    </source>
</evidence>
<keyword evidence="3 5" id="KW-1133">Transmembrane helix</keyword>
<evidence type="ECO:0000313" key="8">
    <source>
        <dbReference type="Proteomes" id="UP001202717"/>
    </source>
</evidence>
<feature type="transmembrane region" description="Helical" evidence="5">
    <location>
        <begin position="168"/>
        <end position="189"/>
    </location>
</feature>
<evidence type="ECO:0000256" key="3">
    <source>
        <dbReference type="ARBA" id="ARBA00022989"/>
    </source>
</evidence>
<feature type="transmembrane region" description="Helical" evidence="5">
    <location>
        <begin position="129"/>
        <end position="148"/>
    </location>
</feature>
<dbReference type="Proteomes" id="UP001202717">
    <property type="component" value="Chromosome"/>
</dbReference>
<evidence type="ECO:0000313" key="7">
    <source>
        <dbReference type="EMBL" id="WCO02767.1"/>
    </source>
</evidence>
<feature type="transmembrane region" description="Helical" evidence="5">
    <location>
        <begin position="81"/>
        <end position="97"/>
    </location>
</feature>
<keyword evidence="8" id="KW-1185">Reference proteome</keyword>
<evidence type="ECO:0000256" key="2">
    <source>
        <dbReference type="ARBA" id="ARBA00022692"/>
    </source>
</evidence>
<feature type="transmembrane region" description="Helical" evidence="5">
    <location>
        <begin position="257"/>
        <end position="282"/>
    </location>
</feature>
<proteinExistence type="predicted"/>
<feature type="transmembrane region" description="Helical" evidence="5">
    <location>
        <begin position="196"/>
        <end position="213"/>
    </location>
</feature>
<evidence type="ECO:0000259" key="6">
    <source>
        <dbReference type="Pfam" id="PF07291"/>
    </source>
</evidence>
<reference evidence="7 8" key="1">
    <citation type="submission" date="2023-01" db="EMBL/GenBank/DDBJ databases">
        <title>Psychroserpens ponticola sp. nov., isolated from seawater.</title>
        <authorList>
            <person name="Kristyanto S."/>
            <person name="Jung J."/>
            <person name="Kim J.M."/>
            <person name="Jeon C.O."/>
        </authorList>
    </citation>
    <scope>NUCLEOTIDE SEQUENCE [LARGE SCALE GENOMIC DNA]</scope>
    <source>
        <strain evidence="7 8">MSW6</strain>
    </source>
</reference>
<comment type="subcellular location">
    <subcellularLocation>
        <location evidence="1">Membrane</location>
        <topology evidence="1">Multi-pass membrane protein</topology>
    </subcellularLocation>
</comment>